<dbReference type="InterPro" id="IPR023393">
    <property type="entry name" value="START-like_dom_sf"/>
</dbReference>
<evidence type="ECO:0000256" key="1">
    <source>
        <dbReference type="ARBA" id="ARBA00008918"/>
    </source>
</evidence>
<dbReference type="CDD" id="cd07817">
    <property type="entry name" value="SRPBCC_8"/>
    <property type="match status" value="1"/>
</dbReference>
<organism evidence="3 4">
    <name type="scientific">Rhizorhapis suberifaciens</name>
    <name type="common">corky root of lettuce</name>
    <dbReference type="NCBI Taxonomy" id="13656"/>
    <lineage>
        <taxon>Bacteria</taxon>
        <taxon>Pseudomonadati</taxon>
        <taxon>Pseudomonadota</taxon>
        <taxon>Alphaproteobacteria</taxon>
        <taxon>Sphingomonadales</taxon>
        <taxon>Sphingomonadaceae</taxon>
        <taxon>Rhizorhapis</taxon>
    </lineage>
</organism>
<evidence type="ECO:0000313" key="3">
    <source>
        <dbReference type="EMBL" id="MBB4642088.1"/>
    </source>
</evidence>
<gene>
    <name evidence="3" type="ORF">HNQ99_002410</name>
</gene>
<feature type="domain" description="Coenzyme Q-binding protein COQ10 START" evidence="2">
    <location>
        <begin position="72"/>
        <end position="188"/>
    </location>
</feature>
<dbReference type="Pfam" id="PF03364">
    <property type="entry name" value="Polyketide_cyc"/>
    <property type="match status" value="1"/>
</dbReference>
<name>A0A840HX41_9SPHN</name>
<comment type="caution">
    <text evidence="3">The sequence shown here is derived from an EMBL/GenBank/DDBJ whole genome shotgun (WGS) entry which is preliminary data.</text>
</comment>
<keyword evidence="4" id="KW-1185">Reference proteome</keyword>
<dbReference type="RefSeq" id="WP_221232675.1">
    <property type="nucleotide sequence ID" value="NZ_JACHOV010000009.1"/>
</dbReference>
<dbReference type="InterPro" id="IPR005031">
    <property type="entry name" value="COQ10_START"/>
</dbReference>
<evidence type="ECO:0000259" key="2">
    <source>
        <dbReference type="Pfam" id="PF03364"/>
    </source>
</evidence>
<evidence type="ECO:0000313" key="4">
    <source>
        <dbReference type="Proteomes" id="UP000575068"/>
    </source>
</evidence>
<dbReference type="SUPFAM" id="SSF55961">
    <property type="entry name" value="Bet v1-like"/>
    <property type="match status" value="1"/>
</dbReference>
<dbReference type="InterPro" id="IPR047137">
    <property type="entry name" value="ORF3"/>
</dbReference>
<reference evidence="3 4" key="1">
    <citation type="submission" date="2020-08" db="EMBL/GenBank/DDBJ databases">
        <title>Genomic Encyclopedia of Type Strains, Phase IV (KMG-IV): sequencing the most valuable type-strain genomes for metagenomic binning, comparative biology and taxonomic classification.</title>
        <authorList>
            <person name="Goeker M."/>
        </authorList>
    </citation>
    <scope>NUCLEOTIDE SEQUENCE [LARGE SCALE GENOMIC DNA]</scope>
    <source>
        <strain evidence="3 4">DSM 7465</strain>
    </source>
</reference>
<dbReference type="Proteomes" id="UP000575068">
    <property type="component" value="Unassembled WGS sequence"/>
</dbReference>
<dbReference type="PANTHER" id="PTHR33824">
    <property type="entry name" value="POLYKETIDE CYCLASE/DEHYDRASE AND LIPID TRANSPORT SUPERFAMILY PROTEIN"/>
    <property type="match status" value="1"/>
</dbReference>
<dbReference type="PANTHER" id="PTHR33824:SF7">
    <property type="entry name" value="POLYKETIDE CYCLASE_DEHYDRASE AND LIPID TRANSPORT SUPERFAMILY PROTEIN"/>
    <property type="match status" value="1"/>
</dbReference>
<dbReference type="Gene3D" id="3.30.530.20">
    <property type="match status" value="1"/>
</dbReference>
<comment type="similarity">
    <text evidence="1">Belongs to the ribosome association toxin RatA family.</text>
</comment>
<dbReference type="AlphaFoldDB" id="A0A840HX41"/>
<accession>A0A840HX41</accession>
<sequence length="217" mass="23999">MARRTSRSSSGYAKAISLLALGMGTLALGATAARAYNRRRQNAPHDDAPATARRGIGRHFGAQRTVGKTVTVNRPRQELYSFWRNFENLPQFMENIQSVKPSGKDGQSIWTILAPAGGMVEIETEVTDDRENEYIAWRSIPGSEIRTQGHVAFRDAPGRRGTLVQAIVSYKPPVGAAGAVIAAMFRREPEVQARHELKRFKMLMETGEIAHADKHDS</sequence>
<protein>
    <submittedName>
        <fullName evidence="3">Putative membrane protein</fullName>
    </submittedName>
</protein>
<proteinExistence type="inferred from homology"/>
<dbReference type="EMBL" id="JACHOV010000009">
    <property type="protein sequence ID" value="MBB4642088.1"/>
    <property type="molecule type" value="Genomic_DNA"/>
</dbReference>